<feature type="transmembrane region" description="Helical" evidence="6">
    <location>
        <begin position="254"/>
        <end position="274"/>
    </location>
</feature>
<feature type="transmembrane region" description="Helical" evidence="6">
    <location>
        <begin position="119"/>
        <end position="139"/>
    </location>
</feature>
<evidence type="ECO:0000256" key="1">
    <source>
        <dbReference type="ARBA" id="ARBA00004141"/>
    </source>
</evidence>
<feature type="transmembrane region" description="Helical" evidence="6">
    <location>
        <begin position="159"/>
        <end position="180"/>
    </location>
</feature>
<reference evidence="7" key="2">
    <citation type="submission" date="2023-02" db="EMBL/GenBank/DDBJ databases">
        <authorList>
            <consortium name="DOE Joint Genome Institute"/>
            <person name="Mondo S.J."/>
            <person name="Chang Y."/>
            <person name="Wang Y."/>
            <person name="Ahrendt S."/>
            <person name="Andreopoulos W."/>
            <person name="Barry K."/>
            <person name="Beard J."/>
            <person name="Benny G.L."/>
            <person name="Blankenship S."/>
            <person name="Bonito G."/>
            <person name="Cuomo C."/>
            <person name="Desiro A."/>
            <person name="Gervers K.A."/>
            <person name="Hundley H."/>
            <person name="Kuo A."/>
            <person name="LaButti K."/>
            <person name="Lang B.F."/>
            <person name="Lipzen A."/>
            <person name="O'Donnell K."/>
            <person name="Pangilinan J."/>
            <person name="Reynolds N."/>
            <person name="Sandor L."/>
            <person name="Smith M.W."/>
            <person name="Tsang A."/>
            <person name="Grigoriev I.V."/>
            <person name="Stajich J.E."/>
            <person name="Spatafora J.W."/>
        </authorList>
    </citation>
    <scope>NUCLEOTIDE SEQUENCE</scope>
    <source>
        <strain evidence="7">RSA 2281</strain>
    </source>
</reference>
<dbReference type="NCBIfam" id="TIGR00797">
    <property type="entry name" value="matE"/>
    <property type="match status" value="1"/>
</dbReference>
<keyword evidence="5 6" id="KW-0472">Membrane</keyword>
<name>A0AAD5PD57_9FUNG</name>
<dbReference type="GO" id="GO:0016020">
    <property type="term" value="C:membrane"/>
    <property type="evidence" value="ECO:0007669"/>
    <property type="project" value="UniProtKB-SubCell"/>
</dbReference>
<feature type="transmembrane region" description="Helical" evidence="6">
    <location>
        <begin position="508"/>
        <end position="529"/>
    </location>
</feature>
<evidence type="ECO:0000313" key="7">
    <source>
        <dbReference type="EMBL" id="KAI9261506.1"/>
    </source>
</evidence>
<feature type="transmembrane region" description="Helical" evidence="6">
    <location>
        <begin position="476"/>
        <end position="496"/>
    </location>
</feature>
<feature type="transmembrane region" description="Helical" evidence="6">
    <location>
        <begin position="327"/>
        <end position="346"/>
    </location>
</feature>
<dbReference type="GO" id="GO:0015297">
    <property type="term" value="F:antiporter activity"/>
    <property type="evidence" value="ECO:0007669"/>
    <property type="project" value="InterPro"/>
</dbReference>
<organism evidence="7 8">
    <name type="scientific">Phascolomyces articulosus</name>
    <dbReference type="NCBI Taxonomy" id="60185"/>
    <lineage>
        <taxon>Eukaryota</taxon>
        <taxon>Fungi</taxon>
        <taxon>Fungi incertae sedis</taxon>
        <taxon>Mucoromycota</taxon>
        <taxon>Mucoromycotina</taxon>
        <taxon>Mucoromycetes</taxon>
        <taxon>Mucorales</taxon>
        <taxon>Lichtheimiaceae</taxon>
        <taxon>Phascolomyces</taxon>
    </lineage>
</organism>
<gene>
    <name evidence="7" type="ORF">BDA99DRAFT_537894</name>
</gene>
<evidence type="ECO:0000256" key="3">
    <source>
        <dbReference type="ARBA" id="ARBA00022692"/>
    </source>
</evidence>
<evidence type="ECO:0000256" key="6">
    <source>
        <dbReference type="SAM" id="Phobius"/>
    </source>
</evidence>
<evidence type="ECO:0000256" key="5">
    <source>
        <dbReference type="ARBA" id="ARBA00023136"/>
    </source>
</evidence>
<keyword evidence="8" id="KW-1185">Reference proteome</keyword>
<keyword evidence="3 6" id="KW-0812">Transmembrane</keyword>
<dbReference type="PANTHER" id="PTHR11206">
    <property type="entry name" value="MULTIDRUG RESISTANCE PROTEIN"/>
    <property type="match status" value="1"/>
</dbReference>
<keyword evidence="4 6" id="KW-1133">Transmembrane helix</keyword>
<evidence type="ECO:0000256" key="4">
    <source>
        <dbReference type="ARBA" id="ARBA00022989"/>
    </source>
</evidence>
<feature type="transmembrane region" description="Helical" evidence="6">
    <location>
        <begin position="201"/>
        <end position="219"/>
    </location>
</feature>
<protein>
    <submittedName>
        <fullName evidence="7">Mate-domain-containing protein</fullName>
    </submittedName>
</protein>
<feature type="transmembrane region" description="Helical" evidence="6">
    <location>
        <begin position="406"/>
        <end position="425"/>
    </location>
</feature>
<reference evidence="7" key="1">
    <citation type="journal article" date="2022" name="IScience">
        <title>Evolution of zygomycete secretomes and the origins of terrestrial fungal ecologies.</title>
        <authorList>
            <person name="Chang Y."/>
            <person name="Wang Y."/>
            <person name="Mondo S."/>
            <person name="Ahrendt S."/>
            <person name="Andreopoulos W."/>
            <person name="Barry K."/>
            <person name="Beard J."/>
            <person name="Benny G.L."/>
            <person name="Blankenship S."/>
            <person name="Bonito G."/>
            <person name="Cuomo C."/>
            <person name="Desiro A."/>
            <person name="Gervers K.A."/>
            <person name="Hundley H."/>
            <person name="Kuo A."/>
            <person name="LaButti K."/>
            <person name="Lang B.F."/>
            <person name="Lipzen A."/>
            <person name="O'Donnell K."/>
            <person name="Pangilinan J."/>
            <person name="Reynolds N."/>
            <person name="Sandor L."/>
            <person name="Smith M.E."/>
            <person name="Tsang A."/>
            <person name="Grigoriev I.V."/>
            <person name="Stajich J.E."/>
            <person name="Spatafora J.W."/>
        </authorList>
    </citation>
    <scope>NUCLEOTIDE SEQUENCE</scope>
    <source>
        <strain evidence="7">RSA 2281</strain>
    </source>
</reference>
<comment type="caution">
    <text evidence="7">The sequence shown here is derived from an EMBL/GenBank/DDBJ whole genome shotgun (WGS) entry which is preliminary data.</text>
</comment>
<feature type="transmembrane region" description="Helical" evidence="6">
    <location>
        <begin position="445"/>
        <end position="464"/>
    </location>
</feature>
<dbReference type="GO" id="GO:1990961">
    <property type="term" value="P:xenobiotic detoxification by transmembrane export across the plasma membrane"/>
    <property type="evidence" value="ECO:0007669"/>
    <property type="project" value="InterPro"/>
</dbReference>
<sequence>MAPLLIWQGETGPKHKLHDPKDINNTLGKKIRIIKLRNYLVGVNNLEKTCIDLLLLGVTNESLKSQLSNKNYQNPIPSLLHSSILSDTPTESTLLLPEQHLHQRKKYNKNKNGSWSGKIQWLFFKSLPVIGTYLLQYSLQLASIFTLGHLGQIELAGAALAAMFASVSAWSLTFGTTTALDTLCSQAWTAARDKTLVGIHLQRALIILAIIYIGFIIPFWWNRTYLRYLLLGAPPFIAFEGLKKYLQAQGIMRASTYVLLFASPLNFLINYTLVHAKPVCLGYIGAPIATSLSYWIMLLLLILYTCKLEGLEAWGGWSKDALKNWGPFLRLAIPGALMLCSEWWAYQITALATAYLGRINLATQSILLTIIGTSFQIPFAISIAAANRVGNSLGECFALKAKRASLVPMVFAACFGLLNCLFFMINRSFIGYLFTREEEVIENFYHAMPSCAFFVIADSLNAIVAGVIRGLGHQRIAAWISIGANYLLALPLAYILTFHLGYKLSGLWGGMAVALYVSSIGQSAYVFFVNWDSEVKRIRYSMKAEEIRILEPDHEEQDIIAPFMLTPTTSRTSGMI</sequence>
<dbReference type="EMBL" id="JAIXMP010000015">
    <property type="protein sequence ID" value="KAI9261506.1"/>
    <property type="molecule type" value="Genomic_DNA"/>
</dbReference>
<evidence type="ECO:0000256" key="2">
    <source>
        <dbReference type="ARBA" id="ARBA00010199"/>
    </source>
</evidence>
<dbReference type="InterPro" id="IPR002528">
    <property type="entry name" value="MATE_fam"/>
</dbReference>
<accession>A0AAD5PD57</accession>
<dbReference type="Pfam" id="PF01554">
    <property type="entry name" value="MatE"/>
    <property type="match status" value="2"/>
</dbReference>
<feature type="transmembrane region" description="Helical" evidence="6">
    <location>
        <begin position="286"/>
        <end position="306"/>
    </location>
</feature>
<comment type="similarity">
    <text evidence="2">Belongs to the multi antimicrobial extrusion (MATE) (TC 2.A.66.1) family.</text>
</comment>
<comment type="subcellular location">
    <subcellularLocation>
        <location evidence="1">Membrane</location>
        <topology evidence="1">Multi-pass membrane protein</topology>
    </subcellularLocation>
</comment>
<evidence type="ECO:0000313" key="8">
    <source>
        <dbReference type="Proteomes" id="UP001209540"/>
    </source>
</evidence>
<feature type="transmembrane region" description="Helical" evidence="6">
    <location>
        <begin position="366"/>
        <end position="386"/>
    </location>
</feature>
<dbReference type="Proteomes" id="UP001209540">
    <property type="component" value="Unassembled WGS sequence"/>
</dbReference>
<dbReference type="InterPro" id="IPR045069">
    <property type="entry name" value="MATE_euk"/>
</dbReference>
<dbReference type="GO" id="GO:0042910">
    <property type="term" value="F:xenobiotic transmembrane transporter activity"/>
    <property type="evidence" value="ECO:0007669"/>
    <property type="project" value="InterPro"/>
</dbReference>
<proteinExistence type="inferred from homology"/>
<dbReference type="CDD" id="cd13132">
    <property type="entry name" value="MATE_eukaryotic"/>
    <property type="match status" value="1"/>
</dbReference>
<dbReference type="AlphaFoldDB" id="A0AAD5PD57"/>